<evidence type="ECO:0000313" key="2">
    <source>
        <dbReference type="EMBL" id="MEL5988591.1"/>
    </source>
</evidence>
<proteinExistence type="predicted"/>
<feature type="domain" description="Serine aminopeptidase S33" evidence="1">
    <location>
        <begin position="16"/>
        <end position="224"/>
    </location>
</feature>
<dbReference type="EMBL" id="JBCEWA010000006">
    <property type="protein sequence ID" value="MEL5988591.1"/>
    <property type="molecule type" value="Genomic_DNA"/>
</dbReference>
<keyword evidence="2" id="KW-0378">Hydrolase</keyword>
<dbReference type="RefSeq" id="WP_121177644.1">
    <property type="nucleotide sequence ID" value="NZ_JBCEWA010000006.1"/>
</dbReference>
<organism evidence="2 3">
    <name type="scientific">Kurthia gibsonii</name>
    <dbReference type="NCBI Taxonomy" id="33946"/>
    <lineage>
        <taxon>Bacteria</taxon>
        <taxon>Bacillati</taxon>
        <taxon>Bacillota</taxon>
        <taxon>Bacilli</taxon>
        <taxon>Bacillales</taxon>
        <taxon>Caryophanaceae</taxon>
        <taxon>Kurthia</taxon>
    </lineage>
</organism>
<dbReference type="PIRSF" id="PIRSF017388">
    <property type="entry name" value="Esterase_lipase"/>
    <property type="match status" value="1"/>
</dbReference>
<dbReference type="Gene3D" id="3.40.50.1820">
    <property type="entry name" value="alpha/beta hydrolase"/>
    <property type="match status" value="1"/>
</dbReference>
<name>A0ABU9LLM1_9BACL</name>
<reference evidence="2 3" key="1">
    <citation type="submission" date="2024-04" db="EMBL/GenBank/DDBJ databases">
        <authorList>
            <person name="Wu Y.S."/>
            <person name="Zhang L."/>
        </authorList>
    </citation>
    <scope>NUCLEOTIDE SEQUENCE [LARGE SCALE GENOMIC DNA]</scope>
    <source>
        <strain evidence="2 3">KG-01</strain>
    </source>
</reference>
<dbReference type="InterPro" id="IPR022742">
    <property type="entry name" value="Hydrolase_4"/>
</dbReference>
<dbReference type="Pfam" id="PF12146">
    <property type="entry name" value="Hydrolase_4"/>
    <property type="match status" value="1"/>
</dbReference>
<sequence>MKYKAPESFYFQGGSKAILLLHSFTGSTIDMRQLGKFLNREGYTVHAPMYTGHGQKADTLLQYGPSTWWEDVQSAYEFLEDEGYEEIVVMGLSLGAVLTLKVAHELNPLAIVTMSLPMTRDEVTLRKRVVYYAKQHQQYEEGTDEEKEAARQALKAHPMEIIPAFIEMIEQQMQHIAQIEVPIYVAYGGQDDALYEETANYVAERIGSTQKVVKCYEQAGHLMTYGKDAKTMYEDFLHFLQQLHWKK</sequence>
<dbReference type="InterPro" id="IPR012354">
    <property type="entry name" value="Esterase_lipase"/>
</dbReference>
<keyword evidence="3" id="KW-1185">Reference proteome</keyword>
<dbReference type="SUPFAM" id="SSF53474">
    <property type="entry name" value="alpha/beta-Hydrolases"/>
    <property type="match status" value="1"/>
</dbReference>
<comment type="caution">
    <text evidence="2">The sequence shown here is derived from an EMBL/GenBank/DDBJ whole genome shotgun (WGS) entry which is preliminary data.</text>
</comment>
<evidence type="ECO:0000259" key="1">
    <source>
        <dbReference type="Pfam" id="PF12146"/>
    </source>
</evidence>
<dbReference type="InterPro" id="IPR051044">
    <property type="entry name" value="MAG_DAG_Lipase"/>
</dbReference>
<dbReference type="Proteomes" id="UP001398420">
    <property type="component" value="Unassembled WGS sequence"/>
</dbReference>
<gene>
    <name evidence="2" type="ORF">AAF454_09265</name>
</gene>
<dbReference type="PANTHER" id="PTHR11614">
    <property type="entry name" value="PHOSPHOLIPASE-RELATED"/>
    <property type="match status" value="1"/>
</dbReference>
<dbReference type="GO" id="GO:0016787">
    <property type="term" value="F:hydrolase activity"/>
    <property type="evidence" value="ECO:0007669"/>
    <property type="project" value="UniProtKB-KW"/>
</dbReference>
<protein>
    <submittedName>
        <fullName evidence="2">Alpha/beta fold hydrolase</fullName>
    </submittedName>
</protein>
<dbReference type="InterPro" id="IPR029058">
    <property type="entry name" value="AB_hydrolase_fold"/>
</dbReference>
<accession>A0ABU9LLM1</accession>
<evidence type="ECO:0000313" key="3">
    <source>
        <dbReference type="Proteomes" id="UP001398420"/>
    </source>
</evidence>